<dbReference type="Proteomes" id="UP000275281">
    <property type="component" value="Unassembled WGS sequence"/>
</dbReference>
<sequence length="127" mass="14497">MIPQQQAIILVQQKHGLPTTLGVSAEGSDGLCKLHRYAWEKTGINIEVNQLLFQTPQLTIVSCLLSNDIHISERGLALPAWRTSDKYEYMVAKNPYLLTRNDLKNPEMLIPLREAYVAHFNKNHKED</sequence>
<comment type="caution">
    <text evidence="1">The sequence shown here is derived from an EMBL/GenBank/DDBJ whole genome shotgun (WGS) entry which is preliminary data.</text>
</comment>
<evidence type="ECO:0000313" key="2">
    <source>
        <dbReference type="Proteomes" id="UP000275281"/>
    </source>
</evidence>
<gene>
    <name evidence="1" type="ORF">DRW07_14355</name>
</gene>
<keyword evidence="2" id="KW-1185">Reference proteome</keyword>
<dbReference type="RefSeq" id="WP_124028616.1">
    <property type="nucleotide sequence ID" value="NZ_JBHRSN010000007.1"/>
</dbReference>
<accession>A0A3N5YAU7</accession>
<name>A0A3N5YAU7_9ALTE</name>
<dbReference type="AlphaFoldDB" id="A0A3N5YAU7"/>
<dbReference type="OrthoDB" id="6322268at2"/>
<dbReference type="EMBL" id="RPOK01000004">
    <property type="protein sequence ID" value="RPJ65985.1"/>
    <property type="molecule type" value="Genomic_DNA"/>
</dbReference>
<reference evidence="1 2" key="1">
    <citation type="submission" date="2018-11" db="EMBL/GenBank/DDBJ databases">
        <authorList>
            <person name="Ye M.-Q."/>
            <person name="Du Z.-J."/>
        </authorList>
    </citation>
    <scope>NUCLEOTIDE SEQUENCE [LARGE SCALE GENOMIC DNA]</scope>
    <source>
        <strain evidence="1 2">U0105</strain>
    </source>
</reference>
<organism evidence="1 2">
    <name type="scientific">Alteromonas sediminis</name>
    <dbReference type="NCBI Taxonomy" id="2259342"/>
    <lineage>
        <taxon>Bacteria</taxon>
        <taxon>Pseudomonadati</taxon>
        <taxon>Pseudomonadota</taxon>
        <taxon>Gammaproteobacteria</taxon>
        <taxon>Alteromonadales</taxon>
        <taxon>Alteromonadaceae</taxon>
        <taxon>Alteromonas/Salinimonas group</taxon>
        <taxon>Alteromonas</taxon>
    </lineage>
</organism>
<protein>
    <submittedName>
        <fullName evidence="1">Uncharacterized protein</fullName>
    </submittedName>
</protein>
<proteinExistence type="predicted"/>
<evidence type="ECO:0000313" key="1">
    <source>
        <dbReference type="EMBL" id="RPJ65985.1"/>
    </source>
</evidence>